<dbReference type="GO" id="GO:0005509">
    <property type="term" value="F:calcium ion binding"/>
    <property type="evidence" value="ECO:0007669"/>
    <property type="project" value="InterPro"/>
</dbReference>
<protein>
    <submittedName>
        <fullName evidence="4">BY PROTMAP: gi|814539376|emb|CEQ43228.1| SPOSA6832_05138, partial [Sporidiobolus salmonicolor]</fullName>
    </submittedName>
</protein>
<dbReference type="InterPro" id="IPR011992">
    <property type="entry name" value="EF-hand-dom_pair"/>
</dbReference>
<feature type="domain" description="EF-hand" evidence="3">
    <location>
        <begin position="104"/>
        <end position="139"/>
    </location>
</feature>
<name>A0A0K3CGI2_RHOTO</name>
<dbReference type="InterPro" id="IPR002048">
    <property type="entry name" value="EF_hand_dom"/>
</dbReference>
<dbReference type="Gene3D" id="1.10.238.10">
    <property type="entry name" value="EF-hand"/>
    <property type="match status" value="2"/>
</dbReference>
<evidence type="ECO:0000313" key="4">
    <source>
        <dbReference type="EMBL" id="CTR08779.1"/>
    </source>
</evidence>
<evidence type="ECO:0000259" key="3">
    <source>
        <dbReference type="PROSITE" id="PS50222"/>
    </source>
</evidence>
<dbReference type="CDD" id="cd00051">
    <property type="entry name" value="EFh"/>
    <property type="match status" value="1"/>
</dbReference>
<feature type="domain" description="EF-hand" evidence="3">
    <location>
        <begin position="11"/>
        <end position="46"/>
    </location>
</feature>
<organism evidence="4 5">
    <name type="scientific">Rhodotorula toruloides</name>
    <name type="common">Yeast</name>
    <name type="synonym">Rhodosporidium toruloides</name>
    <dbReference type="NCBI Taxonomy" id="5286"/>
    <lineage>
        <taxon>Eukaryota</taxon>
        <taxon>Fungi</taxon>
        <taxon>Dikarya</taxon>
        <taxon>Basidiomycota</taxon>
        <taxon>Pucciniomycotina</taxon>
        <taxon>Microbotryomycetes</taxon>
        <taxon>Sporidiobolales</taxon>
        <taxon>Sporidiobolaceae</taxon>
        <taxon>Rhodotorula</taxon>
    </lineage>
</organism>
<dbReference type="PANTHER" id="PTHR23048">
    <property type="entry name" value="MYOSIN LIGHT CHAIN 1, 3"/>
    <property type="match status" value="1"/>
</dbReference>
<dbReference type="GO" id="GO:0016460">
    <property type="term" value="C:myosin II complex"/>
    <property type="evidence" value="ECO:0007669"/>
    <property type="project" value="TreeGrafter"/>
</dbReference>
<keyword evidence="5" id="KW-1185">Reference proteome</keyword>
<evidence type="ECO:0000313" key="5">
    <source>
        <dbReference type="Proteomes" id="UP000199069"/>
    </source>
</evidence>
<keyword evidence="1" id="KW-0677">Repeat</keyword>
<dbReference type="PROSITE" id="PS00018">
    <property type="entry name" value="EF_HAND_1"/>
    <property type="match status" value="1"/>
</dbReference>
<dbReference type="OMA" id="HDQASTN"/>
<dbReference type="Proteomes" id="UP000199069">
    <property type="component" value="Unassembled WGS sequence"/>
</dbReference>
<dbReference type="AlphaFoldDB" id="A0A0K3CGI2"/>
<keyword evidence="2" id="KW-0106">Calcium</keyword>
<evidence type="ECO:0000256" key="1">
    <source>
        <dbReference type="ARBA" id="ARBA00022737"/>
    </source>
</evidence>
<reference evidence="4 5" key="1">
    <citation type="submission" date="2015-07" db="EMBL/GenBank/DDBJ databases">
        <authorList>
            <person name="Cajimat M.N.B."/>
            <person name="Milazzo M.L."/>
            <person name="Fulhorst C.F."/>
        </authorList>
    </citation>
    <scope>NUCLEOTIDE SEQUENCE [LARGE SCALE GENOMIC DNA]</scope>
    <source>
        <strain evidence="4">Single colony</strain>
    </source>
</reference>
<dbReference type="SUPFAM" id="SSF47473">
    <property type="entry name" value="EF-hand"/>
    <property type="match status" value="1"/>
</dbReference>
<proteinExistence type="predicted"/>
<dbReference type="STRING" id="5286.A0A0K3CGI2"/>
<dbReference type="GO" id="GO:1903475">
    <property type="term" value="P:mitotic actomyosin contractile ring assembly"/>
    <property type="evidence" value="ECO:0007669"/>
    <property type="project" value="TreeGrafter"/>
</dbReference>
<dbReference type="FunFam" id="1.10.238.10:FF:000001">
    <property type="entry name" value="Calmodulin 1"/>
    <property type="match status" value="1"/>
</dbReference>
<dbReference type="PANTHER" id="PTHR23048:SF0">
    <property type="entry name" value="CALMODULIN LIKE 3"/>
    <property type="match status" value="1"/>
</dbReference>
<evidence type="ECO:0000256" key="2">
    <source>
        <dbReference type="ARBA" id="ARBA00022837"/>
    </source>
</evidence>
<dbReference type="InterPro" id="IPR018247">
    <property type="entry name" value="EF_Hand_1_Ca_BS"/>
</dbReference>
<gene>
    <name evidence="4" type="primary">FGENESH: predicted gene_8.495</name>
    <name evidence="4" type="ORF">BN2166_0046400</name>
</gene>
<dbReference type="Pfam" id="PF13499">
    <property type="entry name" value="EF-hand_7"/>
    <property type="match status" value="1"/>
</dbReference>
<dbReference type="InterPro" id="IPR050230">
    <property type="entry name" value="CALM/Myosin/TropC-like"/>
</dbReference>
<sequence>MARGDEGDMSAPDAEAKEAFALFDKRGAGTIPASSLGDILRALGQNPTQKEVADLAQSVGGGESECDAALRGRGQGLTLGCARTVDYSTFVNILNRPGGFDPAGTADEFIRGFQVFDKDNNGYIGQGELRYVLTSLGEKLSDWEVDELLKGVKVTPEGNINYVSFVHQILGQVHSPQTPLSPSCSAG</sequence>
<dbReference type="EMBL" id="CWKI01000008">
    <property type="protein sequence ID" value="CTR08779.1"/>
    <property type="molecule type" value="Genomic_DNA"/>
</dbReference>
<accession>A0A0K3CGI2</accession>
<dbReference type="PROSITE" id="PS50222">
    <property type="entry name" value="EF_HAND_2"/>
    <property type="match status" value="2"/>
</dbReference>
<dbReference type="SMART" id="SM00054">
    <property type="entry name" value="EFh"/>
    <property type="match status" value="2"/>
</dbReference>